<comment type="similarity">
    <text evidence="2">Belongs to the ERGIC family.</text>
</comment>
<dbReference type="PANTHER" id="PTHR10984">
    <property type="entry name" value="ENDOPLASMIC RETICULUM-GOLGI INTERMEDIATE COMPARTMENT PROTEIN"/>
    <property type="match status" value="1"/>
</dbReference>
<sequence>MRKFDLFPKVADDSFDVRTKAGGMISLITFLFMFIIVIIQIKDNSKQLIKQRPIIEASSKGDQQPTSVFFNITVAYPCQLLQIKIQDITGNHQINFAKKITRQRLDMHFNPLSAPISDDDPQSIFNSCGSCYESNYSKCCLTCFDVASSYKLQDKLVPNFDRIEQCNRDRKSIDDKETCQLYGELSTTFSKGQILINAGGQIQLPVHYKHDLTYFGDNVNLSHWINRFRFGPDFDGLKNPLDNSRWLQRGRGFYFYHYSVNLVKTITSSVVGNQYSASFNQYKIEKTVSKRHPSIAFDFDTSPIAVQLYVEKKSLLNFLISLFAILGGGFTIGGLIDSFSILCTFSFCLMSSGRCFIEPQAQRPRFQSHFGSKQSNNAPRRLFQDLTNINEVGYGNFQMPSQGRPQMQQQQQQQHQYQQQHQVFHFPSKNEEKYPPVEKMYPPDPPQEFQGYSFIPSNEISFDDDIEYIRLNTNNEINWF</sequence>
<protein>
    <submittedName>
        <fullName evidence="9">Endoplasmic reticulum-Golgi intermediate compartment protein 3</fullName>
    </submittedName>
</protein>
<accession>A0ABR2KU58</accession>
<dbReference type="Pfam" id="PF13850">
    <property type="entry name" value="ERGIC_N"/>
    <property type="match status" value="1"/>
</dbReference>
<evidence type="ECO:0000256" key="2">
    <source>
        <dbReference type="ARBA" id="ARBA00005648"/>
    </source>
</evidence>
<evidence type="ECO:0000259" key="8">
    <source>
        <dbReference type="Pfam" id="PF13850"/>
    </source>
</evidence>
<keyword evidence="10" id="KW-1185">Reference proteome</keyword>
<evidence type="ECO:0000256" key="6">
    <source>
        <dbReference type="SAM" id="Phobius"/>
    </source>
</evidence>
<dbReference type="InterPro" id="IPR039542">
    <property type="entry name" value="Erv_N"/>
</dbReference>
<reference evidence="9 10" key="1">
    <citation type="submission" date="2024-04" db="EMBL/GenBank/DDBJ databases">
        <title>Tritrichomonas musculus Genome.</title>
        <authorList>
            <person name="Alves-Ferreira E."/>
            <person name="Grigg M."/>
            <person name="Lorenzi H."/>
            <person name="Galac M."/>
        </authorList>
    </citation>
    <scope>NUCLEOTIDE SEQUENCE [LARGE SCALE GENOMIC DNA]</scope>
    <source>
        <strain evidence="9 10">EAF2021</strain>
    </source>
</reference>
<dbReference type="Pfam" id="PF07970">
    <property type="entry name" value="COPIIcoated_ERV"/>
    <property type="match status" value="1"/>
</dbReference>
<evidence type="ECO:0000259" key="7">
    <source>
        <dbReference type="Pfam" id="PF07970"/>
    </source>
</evidence>
<organism evidence="9 10">
    <name type="scientific">Tritrichomonas musculus</name>
    <dbReference type="NCBI Taxonomy" id="1915356"/>
    <lineage>
        <taxon>Eukaryota</taxon>
        <taxon>Metamonada</taxon>
        <taxon>Parabasalia</taxon>
        <taxon>Tritrichomonadida</taxon>
        <taxon>Tritrichomonadidae</taxon>
        <taxon>Tritrichomonas</taxon>
    </lineage>
</organism>
<comment type="subcellular location">
    <subcellularLocation>
        <location evidence="1">Membrane</location>
        <topology evidence="1">Multi-pass membrane protein</topology>
    </subcellularLocation>
</comment>
<proteinExistence type="inferred from homology"/>
<dbReference type="InterPro" id="IPR012936">
    <property type="entry name" value="Erv_C"/>
</dbReference>
<dbReference type="EMBL" id="JAPFFF010000003">
    <property type="protein sequence ID" value="KAK8893525.1"/>
    <property type="molecule type" value="Genomic_DNA"/>
</dbReference>
<evidence type="ECO:0000313" key="10">
    <source>
        <dbReference type="Proteomes" id="UP001470230"/>
    </source>
</evidence>
<dbReference type="PANTHER" id="PTHR10984:SF25">
    <property type="entry name" value="ENDOPLASMIC RETICULUM-GOLGI INTERMEDIATE COMPARTMENT PROTEIN 3"/>
    <property type="match status" value="1"/>
</dbReference>
<keyword evidence="3 6" id="KW-0812">Transmembrane</keyword>
<comment type="caution">
    <text evidence="9">The sequence shown here is derived from an EMBL/GenBank/DDBJ whole genome shotgun (WGS) entry which is preliminary data.</text>
</comment>
<evidence type="ECO:0000256" key="4">
    <source>
        <dbReference type="ARBA" id="ARBA00022989"/>
    </source>
</evidence>
<feature type="transmembrane region" description="Helical" evidence="6">
    <location>
        <begin position="20"/>
        <end position="41"/>
    </location>
</feature>
<dbReference type="Proteomes" id="UP001470230">
    <property type="component" value="Unassembled WGS sequence"/>
</dbReference>
<feature type="domain" description="Endoplasmic reticulum vesicle transporter C-terminal" evidence="7">
    <location>
        <begin position="131"/>
        <end position="337"/>
    </location>
</feature>
<feature type="transmembrane region" description="Helical" evidence="6">
    <location>
        <begin position="315"/>
        <end position="333"/>
    </location>
</feature>
<feature type="domain" description="Endoplasmic reticulum vesicle transporter N-terminal" evidence="8">
    <location>
        <begin position="1"/>
        <end position="93"/>
    </location>
</feature>
<evidence type="ECO:0000313" key="9">
    <source>
        <dbReference type="EMBL" id="KAK8893525.1"/>
    </source>
</evidence>
<name>A0ABR2KU58_9EUKA</name>
<keyword evidence="4 6" id="KW-1133">Transmembrane helix</keyword>
<evidence type="ECO:0000256" key="5">
    <source>
        <dbReference type="ARBA" id="ARBA00023136"/>
    </source>
</evidence>
<gene>
    <name evidence="9" type="ORF">M9Y10_021947</name>
</gene>
<keyword evidence="5 6" id="KW-0472">Membrane</keyword>
<dbReference type="InterPro" id="IPR045888">
    <property type="entry name" value="Erv"/>
</dbReference>
<evidence type="ECO:0000256" key="3">
    <source>
        <dbReference type="ARBA" id="ARBA00022692"/>
    </source>
</evidence>
<evidence type="ECO:0000256" key="1">
    <source>
        <dbReference type="ARBA" id="ARBA00004141"/>
    </source>
</evidence>